<dbReference type="Gene3D" id="3.90.70.10">
    <property type="entry name" value="Cysteine proteinases"/>
    <property type="match status" value="1"/>
</dbReference>
<protein>
    <recommendedName>
        <fullName evidence="3">Peptidase C39 domain-containing protein</fullName>
    </recommendedName>
</protein>
<sequence>MNDWEATCRVKKVMQRDRFGCGIACAAMVAGKSYSEAKRVFTTCGLGEKNRPFATNFSELRHCLEHLGVRSELRRWSSWDAVDDIAIVAVGSSLDSSTRNWHWVVAERHDAFGIVLHDPDFYLPSFSGKIPEGVHSHPFTEYQARKSWLKII</sequence>
<dbReference type="RefSeq" id="WP_125869321.1">
    <property type="nucleotide sequence ID" value="NZ_RHQL01000016.1"/>
</dbReference>
<evidence type="ECO:0000313" key="1">
    <source>
        <dbReference type="EMBL" id="RRV06412.1"/>
    </source>
</evidence>
<evidence type="ECO:0000313" key="2">
    <source>
        <dbReference type="Proteomes" id="UP000276506"/>
    </source>
</evidence>
<name>A0A427DSG9_9GAMM</name>
<evidence type="ECO:0008006" key="3">
    <source>
        <dbReference type="Google" id="ProtNLM"/>
    </source>
</evidence>
<proteinExistence type="predicted"/>
<organism evidence="1 2">
    <name type="scientific">Stutzerimonas xanthomarina</name>
    <dbReference type="NCBI Taxonomy" id="271420"/>
    <lineage>
        <taxon>Bacteria</taxon>
        <taxon>Pseudomonadati</taxon>
        <taxon>Pseudomonadota</taxon>
        <taxon>Gammaproteobacteria</taxon>
        <taxon>Pseudomonadales</taxon>
        <taxon>Pseudomonadaceae</taxon>
        <taxon>Stutzerimonas</taxon>
    </lineage>
</organism>
<accession>A0A427DSG9</accession>
<gene>
    <name evidence="1" type="ORF">EGJ28_20015</name>
</gene>
<dbReference type="AlphaFoldDB" id="A0A427DSG9"/>
<reference evidence="1 2" key="1">
    <citation type="submission" date="2018-10" db="EMBL/GenBank/DDBJ databases">
        <title>Transmission dynamics of multidrug resistant bacteria on intensive care unit surfaces.</title>
        <authorList>
            <person name="D'Souza A.W."/>
            <person name="Potter R.F."/>
            <person name="Wallace M."/>
            <person name="Shupe A."/>
            <person name="Patel S."/>
            <person name="Sun S."/>
            <person name="Gul D."/>
            <person name="Kwon J.H."/>
            <person name="Andleeb S."/>
            <person name="Burnham C.-A.D."/>
            <person name="Dantas G."/>
        </authorList>
    </citation>
    <scope>NUCLEOTIDE SEQUENCE [LARGE SCALE GENOMIC DNA]</scope>
    <source>
        <strain evidence="1 2">PX_177</strain>
    </source>
</reference>
<dbReference type="Proteomes" id="UP000276506">
    <property type="component" value="Unassembled WGS sequence"/>
</dbReference>
<comment type="caution">
    <text evidence="1">The sequence shown here is derived from an EMBL/GenBank/DDBJ whole genome shotgun (WGS) entry which is preliminary data.</text>
</comment>
<dbReference type="EMBL" id="RHQL01000016">
    <property type="protein sequence ID" value="RRV06412.1"/>
    <property type="molecule type" value="Genomic_DNA"/>
</dbReference>